<evidence type="ECO:0000256" key="1">
    <source>
        <dbReference type="SAM" id="MobiDB-lite"/>
    </source>
</evidence>
<evidence type="ECO:0000256" key="3">
    <source>
        <dbReference type="SAM" id="SignalP"/>
    </source>
</evidence>
<dbReference type="RefSeq" id="WP_211435805.1">
    <property type="nucleotide sequence ID" value="NZ_FTMI01000001.1"/>
</dbReference>
<dbReference type="EMBL" id="FTMI01000001">
    <property type="protein sequence ID" value="SIP86971.1"/>
    <property type="molecule type" value="Genomic_DNA"/>
</dbReference>
<dbReference type="Proteomes" id="UP000186235">
    <property type="component" value="Unassembled WGS sequence"/>
</dbReference>
<dbReference type="SMART" id="SM00327">
    <property type="entry name" value="VWA"/>
    <property type="match status" value="1"/>
</dbReference>
<dbReference type="InterPro" id="IPR045826">
    <property type="entry name" value="SpaA_PFL_dom_2"/>
</dbReference>
<evidence type="ECO:0000256" key="2">
    <source>
        <dbReference type="SAM" id="Phobius"/>
    </source>
</evidence>
<evidence type="ECO:0000313" key="6">
    <source>
        <dbReference type="Proteomes" id="UP000186235"/>
    </source>
</evidence>
<feature type="domain" description="VWFA" evidence="4">
    <location>
        <begin position="204"/>
        <end position="406"/>
    </location>
</feature>
<accession>A0A1N6N4L9</accession>
<proteinExistence type="predicted"/>
<gene>
    <name evidence="5" type="ORF">SAMN05518682_0131</name>
</gene>
<feature type="compositionally biased region" description="Pro residues" evidence="1">
    <location>
        <begin position="757"/>
        <end position="767"/>
    </location>
</feature>
<feature type="signal peptide" evidence="3">
    <location>
        <begin position="1"/>
        <end position="30"/>
    </location>
</feature>
<sequence length="821" mass="82432">MHRRRSFAQVGRSAAAGAAALVLVGLAALATGTAAVAEVPEPGEGEAVVTVRVGGDRVGTREVAPLPGVVLGLYTEGATPEPVDQPWALCTSDADGDCSFVVPATGPGGANAGARFLVRQLSAPAGWYTNPTLRTGAGSGSGSVARPYEFLTPPLEAGQTYSSLAAEPPFMFGSAGSGRPETDSEGVWQQSRTNPEFAAQCGVDVALVLDLSASLGSQVTNLKAATDSIADALVGTPSRMAVFSFDGTSPATNGGNAPTLVPVSTQGGADAFKAQYAGWATGSGTNWDQALWAVAQAAPDYQVVVLLTDGNPTRFSADPLLGSGGTTHFRDVENGIYSADAVKARGSRLLALGVGSGIDDVTRLNLRALSGETFYEGGDPRSADYFDLADFESAGSALRDVLLSGCASRLTVTKELVPAENLGEDVTGAVPAGPGWEISAGTTTAGVTVTPPTQTTPDDGTGSVVFDVDYGGQPQTATLTVAETQQDGYDLVTAAGANAVCVDKLAQDAPVAVESSGATGFTVDLPPSGFVSCTIRNRPQSAVVVDKTWVVRGETFAEGEQPEGLEAALTLTGPDGAGPSAQPWGAERGGYAGAQEVVVDETTTLPAGCVLTGARVTSVDGETVDEALPFTTTAGSPTREVEVTNEVVCPPMLTLVKEVVNDDGGTAAPADWTLTASGSAETGDLVVTGASGSDDVTAVPVEEGTYALAEDGPAGYTTLGWECVDGEGAALAVEDEVVVVGPDDAVTCTVTNDDDPVPPTTPAPEPSEPGATAAPAPGGGGPLATTGASVALLTALAGLAVAVGTGTVVLVRRRRSAGVEG</sequence>
<keyword evidence="2" id="KW-0472">Membrane</keyword>
<keyword evidence="6" id="KW-1185">Reference proteome</keyword>
<evidence type="ECO:0000313" key="5">
    <source>
        <dbReference type="EMBL" id="SIP86971.1"/>
    </source>
</evidence>
<feature type="transmembrane region" description="Helical" evidence="2">
    <location>
        <begin position="790"/>
        <end position="811"/>
    </location>
</feature>
<dbReference type="InterPro" id="IPR036465">
    <property type="entry name" value="vWFA_dom_sf"/>
</dbReference>
<dbReference type="PROSITE" id="PS50234">
    <property type="entry name" value="VWFA"/>
    <property type="match status" value="1"/>
</dbReference>
<reference evidence="6" key="1">
    <citation type="submission" date="2017-01" db="EMBL/GenBank/DDBJ databases">
        <authorList>
            <person name="Varghese N."/>
            <person name="Submissions S."/>
        </authorList>
    </citation>
    <scope>NUCLEOTIDE SEQUENCE [LARGE SCALE GENOMIC DNA]</scope>
    <source>
        <strain evidence="6">3bp</strain>
    </source>
</reference>
<dbReference type="Pfam" id="PF19403">
    <property type="entry name" value="SpaA_2"/>
    <property type="match status" value="1"/>
</dbReference>
<dbReference type="InterPro" id="IPR002035">
    <property type="entry name" value="VWF_A"/>
</dbReference>
<dbReference type="CDD" id="cd00198">
    <property type="entry name" value="vWFA"/>
    <property type="match status" value="1"/>
</dbReference>
<dbReference type="AlphaFoldDB" id="A0A1N6N4L9"/>
<dbReference type="Gene3D" id="3.40.50.410">
    <property type="entry name" value="von Willebrand factor, type A domain"/>
    <property type="match status" value="1"/>
</dbReference>
<name>A0A1N6N4L9_9MICO</name>
<feature type="region of interest" description="Disordered" evidence="1">
    <location>
        <begin position="749"/>
        <end position="782"/>
    </location>
</feature>
<organism evidence="5 6">
    <name type="scientific">Cellulosimicrobium aquatile</name>
    <dbReference type="NCBI Taxonomy" id="1612203"/>
    <lineage>
        <taxon>Bacteria</taxon>
        <taxon>Bacillati</taxon>
        <taxon>Actinomycetota</taxon>
        <taxon>Actinomycetes</taxon>
        <taxon>Micrococcales</taxon>
        <taxon>Promicromonosporaceae</taxon>
        <taxon>Cellulosimicrobium</taxon>
    </lineage>
</organism>
<protein>
    <recommendedName>
        <fullName evidence="4">VWFA domain-containing protein</fullName>
    </recommendedName>
</protein>
<feature type="chain" id="PRO_5039199481" description="VWFA domain-containing protein" evidence="3">
    <location>
        <begin position="31"/>
        <end position="821"/>
    </location>
</feature>
<dbReference type="SUPFAM" id="SSF53300">
    <property type="entry name" value="vWA-like"/>
    <property type="match status" value="1"/>
</dbReference>
<keyword evidence="2" id="KW-1133">Transmembrane helix</keyword>
<evidence type="ECO:0000259" key="4">
    <source>
        <dbReference type="PROSITE" id="PS50234"/>
    </source>
</evidence>
<keyword evidence="2" id="KW-0812">Transmembrane</keyword>
<keyword evidence="3" id="KW-0732">Signal</keyword>